<gene>
    <name evidence="3" type="ORF">F6450_18130</name>
</gene>
<protein>
    <recommendedName>
        <fullName evidence="5">Conjugal transfer protein TraH</fullName>
    </recommendedName>
</protein>
<evidence type="ECO:0008006" key="5">
    <source>
        <dbReference type="Google" id="ProtNLM"/>
    </source>
</evidence>
<reference evidence="3 4" key="1">
    <citation type="submission" date="2019-09" db="EMBL/GenBank/DDBJ databases">
        <title>Photobacterium damselae subsp. damselae CDC-2227-81, a human clinical isolate.</title>
        <authorList>
            <person name="Osorio C.R."/>
        </authorList>
    </citation>
    <scope>NUCLEOTIDE SEQUENCE [LARGE SCALE GENOMIC DNA]</scope>
    <source>
        <strain evidence="3 4">CDC-2227-81</strain>
    </source>
</reference>
<keyword evidence="2" id="KW-0732">Signal</keyword>
<feature type="coiled-coil region" evidence="1">
    <location>
        <begin position="431"/>
        <end position="458"/>
    </location>
</feature>
<evidence type="ECO:0000256" key="1">
    <source>
        <dbReference type="SAM" id="Coils"/>
    </source>
</evidence>
<dbReference type="Pfam" id="PF06122">
    <property type="entry name" value="TraH"/>
    <property type="match status" value="1"/>
</dbReference>
<dbReference type="InterPro" id="IPR010927">
    <property type="entry name" value="T4SS_TraH"/>
</dbReference>
<comment type="caution">
    <text evidence="3">The sequence shown here is derived from an EMBL/GenBank/DDBJ whole genome shotgun (WGS) entry which is preliminary data.</text>
</comment>
<evidence type="ECO:0000256" key="2">
    <source>
        <dbReference type="SAM" id="SignalP"/>
    </source>
</evidence>
<feature type="signal peptide" evidence="2">
    <location>
        <begin position="1"/>
        <end position="29"/>
    </location>
</feature>
<dbReference type="Proteomes" id="UP000480943">
    <property type="component" value="Unassembled WGS sequence"/>
</dbReference>
<evidence type="ECO:0000313" key="3">
    <source>
        <dbReference type="EMBL" id="KAB1176638.1"/>
    </source>
</evidence>
<dbReference type="EMBL" id="VZUQ01000086">
    <property type="protein sequence ID" value="KAB1176638.1"/>
    <property type="molecule type" value="Genomic_DNA"/>
</dbReference>
<evidence type="ECO:0000313" key="4">
    <source>
        <dbReference type="Proteomes" id="UP000480943"/>
    </source>
</evidence>
<sequence>MKKFKFNKSAINVVLAISIATASVTPANASNFLEDVFSQMTTVGAGGGAFETQRRNGYAFGMTSVRFHLHEPTLIQFTPPSMNAGCGGIDMFGGSFSIIKREELVQVARNVASGAAVYAFNMAVQSICPSCAQIMQSVSGMVERMNRLAKASCQDVSKTLMEQPFSQEISSNIRNAVGLEGWAGKASSWVDNLLPTEGSFLDMLNDNKIRQPNGQKEFNDKGLTGNLIDNLFKASGANYWNFVGFNSEQEVKELIMSLVGVRIVDVKTISSSSKAPKIKTVLPTIKSIQELIFADNGKPLKVLKCKTDIPGCIDFVDIKGSPKANWVGTYPQAKRLLLGNGNSSDGIAAKITRKLEISADQKKFLNTVPVPLMSTLFMLSHNPEAQKQYADVIARLVSQQGVEAIVEGIDRILSDIALASEGSQNASKDAILALKEGRERLQRELDTLKTNNQAELEKMDVLVNLTKHLENKAAEMSRGQ</sequence>
<accession>A0AAD3WT56</accession>
<keyword evidence="1" id="KW-0175">Coiled coil</keyword>
<feature type="chain" id="PRO_5042226054" description="Conjugal transfer protein TraH" evidence="2">
    <location>
        <begin position="30"/>
        <end position="480"/>
    </location>
</feature>
<dbReference type="AlphaFoldDB" id="A0AAD3WT56"/>
<dbReference type="RefSeq" id="WP_106341085.1">
    <property type="nucleotide sequence ID" value="NZ_JABXOQ010000023.1"/>
</dbReference>
<proteinExistence type="predicted"/>
<organism evidence="3 4">
    <name type="scientific">Photobacterium damselae subsp. damselae</name>
    <name type="common">Listonella damsela</name>
    <dbReference type="NCBI Taxonomy" id="85581"/>
    <lineage>
        <taxon>Bacteria</taxon>
        <taxon>Pseudomonadati</taxon>
        <taxon>Pseudomonadota</taxon>
        <taxon>Gammaproteobacteria</taxon>
        <taxon>Vibrionales</taxon>
        <taxon>Vibrionaceae</taxon>
        <taxon>Photobacterium</taxon>
    </lineage>
</organism>
<name>A0AAD3WT56_PHODD</name>